<dbReference type="SUPFAM" id="SSF53474">
    <property type="entry name" value="alpha/beta-Hydrolases"/>
    <property type="match status" value="1"/>
</dbReference>
<dbReference type="InterPro" id="IPR001375">
    <property type="entry name" value="Peptidase_S9_cat"/>
</dbReference>
<protein>
    <submittedName>
        <fullName evidence="3">Acetyl esterase/lipase</fullName>
    </submittedName>
</protein>
<reference evidence="3 4" key="1">
    <citation type="submission" date="2020-08" db="EMBL/GenBank/DDBJ databases">
        <title>Sequencing the genomes of 1000 actinobacteria strains.</title>
        <authorList>
            <person name="Klenk H.-P."/>
        </authorList>
    </citation>
    <scope>NUCLEOTIDE SEQUENCE [LARGE SCALE GENOMIC DNA]</scope>
    <source>
        <strain evidence="3 4">DSM 45823</strain>
    </source>
</reference>
<keyword evidence="4" id="KW-1185">Reference proteome</keyword>
<dbReference type="InterPro" id="IPR029058">
    <property type="entry name" value="AB_hydrolase_fold"/>
</dbReference>
<feature type="domain" description="Peptidase S9 prolyl oligopeptidase catalytic" evidence="2">
    <location>
        <begin position="378"/>
        <end position="586"/>
    </location>
</feature>
<dbReference type="Pfam" id="PF00326">
    <property type="entry name" value="Peptidase_S9"/>
    <property type="match status" value="1"/>
</dbReference>
<comment type="caution">
    <text evidence="3">The sequence shown here is derived from an EMBL/GenBank/DDBJ whole genome shotgun (WGS) entry which is preliminary data.</text>
</comment>
<keyword evidence="1" id="KW-0378">Hydrolase</keyword>
<dbReference type="InterPro" id="IPR011042">
    <property type="entry name" value="6-blade_b-propeller_TolB-like"/>
</dbReference>
<dbReference type="Gene3D" id="2.120.10.30">
    <property type="entry name" value="TolB, C-terminal domain"/>
    <property type="match status" value="1"/>
</dbReference>
<accession>A0A7W3MU36</accession>
<organism evidence="3 4">
    <name type="scientific">Thermomonospora cellulosilytica</name>
    <dbReference type="NCBI Taxonomy" id="1411118"/>
    <lineage>
        <taxon>Bacteria</taxon>
        <taxon>Bacillati</taxon>
        <taxon>Actinomycetota</taxon>
        <taxon>Actinomycetes</taxon>
        <taxon>Streptosporangiales</taxon>
        <taxon>Thermomonosporaceae</taxon>
        <taxon>Thermomonospora</taxon>
    </lineage>
</organism>
<dbReference type="EMBL" id="JACJII010000001">
    <property type="protein sequence ID" value="MBA9001947.1"/>
    <property type="molecule type" value="Genomic_DNA"/>
</dbReference>
<dbReference type="RefSeq" id="WP_182704117.1">
    <property type="nucleotide sequence ID" value="NZ_JACJII010000001.1"/>
</dbReference>
<evidence type="ECO:0000259" key="2">
    <source>
        <dbReference type="Pfam" id="PF00326"/>
    </source>
</evidence>
<proteinExistence type="predicted"/>
<name>A0A7W3MU36_9ACTN</name>
<dbReference type="SUPFAM" id="SSF82171">
    <property type="entry name" value="DPP6 N-terminal domain-like"/>
    <property type="match status" value="1"/>
</dbReference>
<dbReference type="GO" id="GO:0004252">
    <property type="term" value="F:serine-type endopeptidase activity"/>
    <property type="evidence" value="ECO:0007669"/>
    <property type="project" value="TreeGrafter"/>
</dbReference>
<dbReference type="AlphaFoldDB" id="A0A7W3MU36"/>
<dbReference type="PANTHER" id="PTHR42776:SF27">
    <property type="entry name" value="DIPEPTIDYL PEPTIDASE FAMILY MEMBER 6"/>
    <property type="match status" value="1"/>
</dbReference>
<dbReference type="Gene3D" id="3.40.50.1820">
    <property type="entry name" value="alpha/beta hydrolase"/>
    <property type="match status" value="1"/>
</dbReference>
<dbReference type="Proteomes" id="UP000539313">
    <property type="component" value="Unassembled WGS sequence"/>
</dbReference>
<dbReference type="PANTHER" id="PTHR42776">
    <property type="entry name" value="SERINE PEPTIDASE S9 FAMILY MEMBER"/>
    <property type="match status" value="1"/>
</dbReference>
<evidence type="ECO:0000313" key="4">
    <source>
        <dbReference type="Proteomes" id="UP000539313"/>
    </source>
</evidence>
<dbReference type="GO" id="GO:0006508">
    <property type="term" value="P:proteolysis"/>
    <property type="evidence" value="ECO:0007669"/>
    <property type="project" value="InterPro"/>
</dbReference>
<sequence>MVDDERWKARFRAARVTLPGWAFDAPHRSVYRSNATGTWEIYAWDRTTGERRQVTDRPNGTWMGGVDPTGEWIWWFADTDGDEFGVWMRQPFGGGPDEPAVPGLEPAYPSGLARGSSGLAVVGRSTDDGHTVHLCRPGAEPEVLYHHVEDAHVGGMSRDETLIAIGHSEHGDSRHMALRVVRPDGSTVADLWDGEGKGVYSAGFAPVAGDSRLLVNHERRGRPELLIWDPVTGTETELEFDLPGEIDADWFPDASALLVSHSHHARDELYRYDLSDGTLHRIDTPRGVIGGATARPDGTVEYAWTSAAEPPVIRSTAGTVVLTAEGDPAPPSVPVEDAWVDGPGGRIHALISRPETGSAPYPTIFDIHGGPTAQDDDSFSPVAAAWVDHGFAVVRVNYRGSTGYGSAWRDAIEHRVGLTELEDIKAVRDWAVETGLADPARMVLAGGSWGGFLTLLGLGTQPDDWTVGLAAVPVADYEAAYEDEMEGLKAFDRSLFGGSPDEVPDRYRRSSPITYVDRVKAPVLILAGENDPRCPIRQIDNYVARLAALGKPHEVYRYDAGHGSLVVEERIRQMEAELTFARKHLGLL</sequence>
<gene>
    <name evidence="3" type="ORF">HNR21_000829</name>
</gene>
<evidence type="ECO:0000313" key="3">
    <source>
        <dbReference type="EMBL" id="MBA9001947.1"/>
    </source>
</evidence>
<evidence type="ECO:0000256" key="1">
    <source>
        <dbReference type="ARBA" id="ARBA00022801"/>
    </source>
</evidence>